<evidence type="ECO:0000256" key="6">
    <source>
        <dbReference type="ARBA" id="ARBA00022989"/>
    </source>
</evidence>
<comment type="similarity">
    <text evidence="2">Belongs to the peptidase S54 family.</text>
</comment>
<evidence type="ECO:0000256" key="5">
    <source>
        <dbReference type="ARBA" id="ARBA00022801"/>
    </source>
</evidence>
<protein>
    <submittedName>
        <fullName evidence="10">Mebrane protein, Rhomboid family</fullName>
    </submittedName>
</protein>
<keyword evidence="3" id="KW-0645">Protease</keyword>
<feature type="transmembrane region" description="Helical" evidence="8">
    <location>
        <begin position="204"/>
        <end position="225"/>
    </location>
</feature>
<gene>
    <name evidence="10" type="ORF">LCAKO_0340</name>
</gene>
<dbReference type="EMBL" id="CP022954">
    <property type="protein sequence ID" value="QGV16920.1"/>
    <property type="molecule type" value="Genomic_DNA"/>
</dbReference>
<evidence type="ECO:0000256" key="2">
    <source>
        <dbReference type="ARBA" id="ARBA00009045"/>
    </source>
</evidence>
<evidence type="ECO:0000313" key="10">
    <source>
        <dbReference type="EMBL" id="QGV16920.1"/>
    </source>
</evidence>
<dbReference type="PANTHER" id="PTHR43066:SF1">
    <property type="entry name" value="RHOMBOID PROTEIN 2"/>
    <property type="match status" value="1"/>
</dbReference>
<organism evidence="10 11">
    <name type="scientific">Lacticaseibacillus paracasei subsp. paracasei</name>
    <dbReference type="NCBI Taxonomy" id="47714"/>
    <lineage>
        <taxon>Bacteria</taxon>
        <taxon>Bacillati</taxon>
        <taxon>Bacillota</taxon>
        <taxon>Bacilli</taxon>
        <taxon>Lactobacillales</taxon>
        <taxon>Lactobacillaceae</taxon>
        <taxon>Lacticaseibacillus</taxon>
    </lineage>
</organism>
<proteinExistence type="inferred from homology"/>
<keyword evidence="7 8" id="KW-0472">Membrane</keyword>
<feature type="transmembrane region" description="Helical" evidence="8">
    <location>
        <begin position="110"/>
        <end position="133"/>
    </location>
</feature>
<dbReference type="Pfam" id="PF01694">
    <property type="entry name" value="Rhomboid"/>
    <property type="match status" value="1"/>
</dbReference>
<comment type="subcellular location">
    <subcellularLocation>
        <location evidence="1">Membrane</location>
        <topology evidence="1">Multi-pass membrane protein</topology>
    </subcellularLocation>
</comment>
<keyword evidence="5" id="KW-0378">Hydrolase</keyword>
<dbReference type="InterPro" id="IPR035952">
    <property type="entry name" value="Rhomboid-like_sf"/>
</dbReference>
<dbReference type="Proteomes" id="UP000423274">
    <property type="component" value="Chromosome"/>
</dbReference>
<dbReference type="PANTHER" id="PTHR43066">
    <property type="entry name" value="RHOMBOID-RELATED PROTEIN"/>
    <property type="match status" value="1"/>
</dbReference>
<dbReference type="GO" id="GO:0006508">
    <property type="term" value="P:proteolysis"/>
    <property type="evidence" value="ECO:0007669"/>
    <property type="project" value="UniProtKB-KW"/>
</dbReference>
<feature type="transmembrane region" description="Helical" evidence="8">
    <location>
        <begin position="87"/>
        <end position="103"/>
    </location>
</feature>
<evidence type="ECO:0000256" key="1">
    <source>
        <dbReference type="ARBA" id="ARBA00004141"/>
    </source>
</evidence>
<dbReference type="Gene3D" id="1.20.1540.10">
    <property type="entry name" value="Rhomboid-like"/>
    <property type="match status" value="1"/>
</dbReference>
<evidence type="ECO:0000256" key="4">
    <source>
        <dbReference type="ARBA" id="ARBA00022692"/>
    </source>
</evidence>
<dbReference type="AlphaFoldDB" id="A0AAP9KUJ7"/>
<dbReference type="InterPro" id="IPR022764">
    <property type="entry name" value="Peptidase_S54_rhomboid_dom"/>
</dbReference>
<dbReference type="GO" id="GO:0016020">
    <property type="term" value="C:membrane"/>
    <property type="evidence" value="ECO:0007669"/>
    <property type="project" value="UniProtKB-SubCell"/>
</dbReference>
<keyword evidence="6 8" id="KW-1133">Transmembrane helix</keyword>
<evidence type="ECO:0000256" key="8">
    <source>
        <dbReference type="SAM" id="Phobius"/>
    </source>
</evidence>
<feature type="transmembrane region" description="Helical" evidence="8">
    <location>
        <begin position="145"/>
        <end position="166"/>
    </location>
</feature>
<feature type="transmembrane region" description="Helical" evidence="8">
    <location>
        <begin position="21"/>
        <end position="45"/>
    </location>
</feature>
<feature type="domain" description="Peptidase S54 rhomboid" evidence="9">
    <location>
        <begin position="69"/>
        <end position="223"/>
    </location>
</feature>
<name>A0AAP9KUJ7_LACPA</name>
<reference evidence="10 11" key="1">
    <citation type="submission" date="2017-08" db="EMBL/GenBank/DDBJ databases">
        <title>Genome sequence, comparative genomics and functional analysis of the highly adhesive Lactobacillus paracasei Kobulty strain.</title>
        <authorList>
            <person name="Koryszewska-Baginska A."/>
            <person name="Grynberg M."/>
            <person name="Aleksandrzak-Piekarczyk T."/>
        </authorList>
    </citation>
    <scope>NUCLEOTIDE SEQUENCE [LARGE SCALE GENOMIC DNA]</scope>
    <source>
        <strain evidence="10 11">IBB3423</strain>
    </source>
</reference>
<evidence type="ECO:0000259" key="9">
    <source>
        <dbReference type="Pfam" id="PF01694"/>
    </source>
</evidence>
<accession>A0AAP9KUJ7</accession>
<dbReference type="SUPFAM" id="SSF144091">
    <property type="entry name" value="Rhomboid-like"/>
    <property type="match status" value="1"/>
</dbReference>
<evidence type="ECO:0000256" key="7">
    <source>
        <dbReference type="ARBA" id="ARBA00023136"/>
    </source>
</evidence>
<evidence type="ECO:0000313" key="11">
    <source>
        <dbReference type="Proteomes" id="UP000423274"/>
    </source>
</evidence>
<dbReference type="GO" id="GO:0004252">
    <property type="term" value="F:serine-type endopeptidase activity"/>
    <property type="evidence" value="ECO:0007669"/>
    <property type="project" value="InterPro"/>
</dbReference>
<sequence>MMLMKRKRVNSMLLKLRRPNLLSVFLNARGTFLICCILIVCYLLFSFLTNVLLIPSANFVGSIPSILRGELWRIVTSTVYHYEWPHLMKNMLAVMVLGPFIEWKIGSAPFVISFFVSSWLGVLLFCFGFGGFIQSAFGIGTYIESFYGVSLSAYALFPLAILAFLIENPTFSFMTKIVAFTSTLYYVTVGYWPNPDMSDIEKLVQVAHSCGFLAGLFCVFVILVIRNREKIVSFSSQSK</sequence>
<evidence type="ECO:0000256" key="3">
    <source>
        <dbReference type="ARBA" id="ARBA00022670"/>
    </source>
</evidence>
<feature type="transmembrane region" description="Helical" evidence="8">
    <location>
        <begin position="173"/>
        <end position="192"/>
    </location>
</feature>
<keyword evidence="4 8" id="KW-0812">Transmembrane</keyword>